<dbReference type="AlphaFoldDB" id="I3W1W4"/>
<geneLocation type="plasmid" evidence="1">
    <name>pJ353-116</name>
</geneLocation>
<sequence>MGYSEIVSTAAFLLALFVAWRTWRWDRPVVTVSGRQWLGGLGTAEQDKTSFSVEVANTGNHATQILSAFWQVERRNSPVQTILASHGGGGIQSLFQAPSASKEPAFPFILDRNQREAWDFEMSLDGLRDREAITRMRPAVELLSRKDHHVVYGTWQQPKLP</sequence>
<protein>
    <submittedName>
        <fullName evidence="1">Uncharacterized protein</fullName>
    </submittedName>
</protein>
<evidence type="ECO:0000313" key="1">
    <source>
        <dbReference type="EMBL" id="AFK89591.1"/>
    </source>
</evidence>
<proteinExistence type="predicted"/>
<dbReference type="RefSeq" id="WP_015062084.1">
    <property type="nucleotide sequence ID" value="NC_019332.1"/>
</dbReference>
<keyword evidence="1" id="KW-0614">Plasmid</keyword>
<organism evidence="1">
    <name type="scientific">Arthrobacter sp. J3.53</name>
    <dbReference type="NCBI Taxonomy" id="347215"/>
    <lineage>
        <taxon>Bacteria</taxon>
        <taxon>Bacillati</taxon>
        <taxon>Actinomycetota</taxon>
        <taxon>Actinomycetes</taxon>
        <taxon>Micrococcales</taxon>
        <taxon>Micrococcaceae</taxon>
        <taxon>Arthrobacter</taxon>
    </lineage>
</organism>
<reference evidence="1" key="1">
    <citation type="submission" date="2012-01" db="EMBL/GenBank/DDBJ databases">
        <authorList>
            <person name="Summers A.O."/>
            <person name="Wireman J."/>
        </authorList>
    </citation>
    <scope>NUCLEOTIDE SEQUENCE</scope>
    <source>
        <strain evidence="1">J3-53</strain>
        <plasmid evidence="1">pJ353-116</plasmid>
    </source>
</reference>
<dbReference type="EMBL" id="JQ418531">
    <property type="protein sequence ID" value="AFK89591.1"/>
    <property type="molecule type" value="Genomic_DNA"/>
</dbReference>
<name>I3W1W4_9MICC</name>
<accession>I3W1W4</accession>